<dbReference type="PANTHER" id="PTHR12890:SF0">
    <property type="entry name" value="PROTEIN-L-HISTIDINE N-PROS-METHYLTRANSFERASE"/>
    <property type="match status" value="1"/>
</dbReference>
<evidence type="ECO:0000313" key="2">
    <source>
        <dbReference type="EMBL" id="KAA3676283.1"/>
    </source>
</evidence>
<evidence type="ECO:0000313" key="3">
    <source>
        <dbReference type="Proteomes" id="UP000324629"/>
    </source>
</evidence>
<keyword evidence="1" id="KW-0732">Signal</keyword>
<gene>
    <name evidence="2" type="ORF">DEA37_0000587</name>
</gene>
<dbReference type="CDD" id="cd02440">
    <property type="entry name" value="AdoMet_MTases"/>
    <property type="match status" value="1"/>
</dbReference>
<reference evidence="2 3" key="1">
    <citation type="journal article" date="2019" name="Gigascience">
        <title>Whole-genome sequence of the oriental lung fluke Paragonimus westermani.</title>
        <authorList>
            <person name="Oey H."/>
            <person name="Zakrzewski M."/>
            <person name="Narain K."/>
            <person name="Devi K.R."/>
            <person name="Agatsuma T."/>
            <person name="Nawaratna S."/>
            <person name="Gobert G.N."/>
            <person name="Jones M.K."/>
            <person name="Ragan M.A."/>
            <person name="McManus D.P."/>
            <person name="Krause L."/>
        </authorList>
    </citation>
    <scope>NUCLEOTIDE SEQUENCE [LARGE SCALE GENOMIC DNA]</scope>
    <source>
        <strain evidence="2 3">IND2009</strain>
    </source>
</reference>
<evidence type="ECO:0000256" key="1">
    <source>
        <dbReference type="SAM" id="SignalP"/>
    </source>
</evidence>
<evidence type="ECO:0008006" key="4">
    <source>
        <dbReference type="Google" id="ProtNLM"/>
    </source>
</evidence>
<keyword evidence="3" id="KW-1185">Reference proteome</keyword>
<dbReference type="AlphaFoldDB" id="A0A5J4NL77"/>
<dbReference type="PANTHER" id="PTHR12890">
    <property type="entry name" value="DREV PROTEIN"/>
    <property type="match status" value="1"/>
</dbReference>
<feature type="signal peptide" evidence="1">
    <location>
        <begin position="1"/>
        <end position="17"/>
    </location>
</feature>
<organism evidence="2 3">
    <name type="scientific">Paragonimus westermani</name>
    <dbReference type="NCBI Taxonomy" id="34504"/>
    <lineage>
        <taxon>Eukaryota</taxon>
        <taxon>Metazoa</taxon>
        <taxon>Spiralia</taxon>
        <taxon>Lophotrochozoa</taxon>
        <taxon>Platyhelminthes</taxon>
        <taxon>Trematoda</taxon>
        <taxon>Digenea</taxon>
        <taxon>Plagiorchiida</taxon>
        <taxon>Troglotremata</taxon>
        <taxon>Troglotrematidae</taxon>
        <taxon>Paragonimus</taxon>
    </lineage>
</organism>
<dbReference type="InterPro" id="IPR007884">
    <property type="entry name" value="METL9"/>
</dbReference>
<dbReference type="Pfam" id="PF05219">
    <property type="entry name" value="DREV"/>
    <property type="match status" value="1"/>
</dbReference>
<dbReference type="Proteomes" id="UP000324629">
    <property type="component" value="Unassembled WGS sequence"/>
</dbReference>
<dbReference type="GO" id="GO:0106370">
    <property type="term" value="F:protein-L-histidine N-pros-methyltransferase activity"/>
    <property type="evidence" value="ECO:0007669"/>
    <property type="project" value="InterPro"/>
</dbReference>
<protein>
    <recommendedName>
        <fullName evidence="4">Methyltransferase-like protein 9</fullName>
    </recommendedName>
</protein>
<dbReference type="Gene3D" id="3.40.50.150">
    <property type="entry name" value="Vaccinia Virus protein VP39"/>
    <property type="match status" value="1"/>
</dbReference>
<name>A0A5J4NL77_9TREM</name>
<feature type="chain" id="PRO_5023836469" description="Methyltransferase-like protein 9" evidence="1">
    <location>
        <begin position="18"/>
        <end position="342"/>
    </location>
</feature>
<sequence>MLSLLSYVLSFLHSLYSFSTTIATGAQKTITSTYDPHLYLMGDYIRSPLIRSLHAKLEHQQQHSSSTHPEWYSIRSQYVQTDILSRFLPLEQDKETTTFLSNCFEKSSWIFTHFYHAIAKAFLTWFISSTSINGLLRRGSMFVLSSRQFAALLDFSEDTKLDVLLDIGAGDGMVTSKMAPFFRQVHVTELSRPMQWRLAERGFSVIEADSWYKQPTGTETESVRYDVVSCLNVLDRCETPLTILRNIGRVLKPNSGRLVLGIVLPLKQYVESTADHQATEILNISDSSIWETQLNSLVSSVLAPLQFELIRWTRVPYLCEGDFSQSFYYLNELVLVLRICPT</sequence>
<dbReference type="EMBL" id="QNGE01002066">
    <property type="protein sequence ID" value="KAA3676283.1"/>
    <property type="molecule type" value="Genomic_DNA"/>
</dbReference>
<comment type="caution">
    <text evidence="2">The sequence shown here is derived from an EMBL/GenBank/DDBJ whole genome shotgun (WGS) entry which is preliminary data.</text>
</comment>
<proteinExistence type="predicted"/>
<dbReference type="SUPFAM" id="SSF53335">
    <property type="entry name" value="S-adenosyl-L-methionine-dependent methyltransferases"/>
    <property type="match status" value="1"/>
</dbReference>
<dbReference type="InterPro" id="IPR029063">
    <property type="entry name" value="SAM-dependent_MTases_sf"/>
</dbReference>
<accession>A0A5J4NL77</accession>